<feature type="transmembrane region" description="Helical" evidence="7">
    <location>
        <begin position="250"/>
        <end position="271"/>
    </location>
</feature>
<gene>
    <name evidence="9" type="ORF">Ssi02_18070</name>
</gene>
<dbReference type="Pfam" id="PF00528">
    <property type="entry name" value="BPD_transp_1"/>
    <property type="match status" value="1"/>
</dbReference>
<keyword evidence="4 7" id="KW-0812">Transmembrane</keyword>
<evidence type="ECO:0000313" key="10">
    <source>
        <dbReference type="Proteomes" id="UP000606172"/>
    </source>
</evidence>
<dbReference type="RefSeq" id="WP_204023291.1">
    <property type="nucleotide sequence ID" value="NZ_BOOW01000010.1"/>
</dbReference>
<feature type="transmembrane region" description="Helical" evidence="7">
    <location>
        <begin position="105"/>
        <end position="127"/>
    </location>
</feature>
<feature type="transmembrane region" description="Helical" evidence="7">
    <location>
        <begin position="192"/>
        <end position="217"/>
    </location>
</feature>
<evidence type="ECO:0000256" key="4">
    <source>
        <dbReference type="ARBA" id="ARBA00022692"/>
    </source>
</evidence>
<dbReference type="AlphaFoldDB" id="A0A919V636"/>
<evidence type="ECO:0000256" key="1">
    <source>
        <dbReference type="ARBA" id="ARBA00004651"/>
    </source>
</evidence>
<dbReference type="Proteomes" id="UP000606172">
    <property type="component" value="Unassembled WGS sequence"/>
</dbReference>
<evidence type="ECO:0000256" key="5">
    <source>
        <dbReference type="ARBA" id="ARBA00022989"/>
    </source>
</evidence>
<accession>A0A919V636</accession>
<dbReference type="GO" id="GO:0055085">
    <property type="term" value="P:transmembrane transport"/>
    <property type="evidence" value="ECO:0007669"/>
    <property type="project" value="InterPro"/>
</dbReference>
<comment type="similarity">
    <text evidence="7">Belongs to the binding-protein-dependent transport system permease family.</text>
</comment>
<name>A0A919V636_9ACTN</name>
<evidence type="ECO:0000256" key="2">
    <source>
        <dbReference type="ARBA" id="ARBA00022448"/>
    </source>
</evidence>
<comment type="caution">
    <text evidence="9">The sequence shown here is derived from an EMBL/GenBank/DDBJ whole genome shotgun (WGS) entry which is preliminary data.</text>
</comment>
<keyword evidence="3" id="KW-1003">Cell membrane</keyword>
<evidence type="ECO:0000259" key="8">
    <source>
        <dbReference type="PROSITE" id="PS50928"/>
    </source>
</evidence>
<feature type="transmembrane region" description="Helical" evidence="7">
    <location>
        <begin position="147"/>
        <end position="171"/>
    </location>
</feature>
<organism evidence="9 10">
    <name type="scientific">Sinosporangium siamense</name>
    <dbReference type="NCBI Taxonomy" id="1367973"/>
    <lineage>
        <taxon>Bacteria</taxon>
        <taxon>Bacillati</taxon>
        <taxon>Actinomycetota</taxon>
        <taxon>Actinomycetes</taxon>
        <taxon>Streptosporangiales</taxon>
        <taxon>Streptosporangiaceae</taxon>
        <taxon>Sinosporangium</taxon>
    </lineage>
</organism>
<protein>
    <submittedName>
        <fullName evidence="9">ABC transporter permease</fullName>
    </submittedName>
</protein>
<keyword evidence="2 7" id="KW-0813">Transport</keyword>
<keyword evidence="10" id="KW-1185">Reference proteome</keyword>
<feature type="transmembrane region" description="Helical" evidence="7">
    <location>
        <begin position="72"/>
        <end position="93"/>
    </location>
</feature>
<keyword evidence="5 7" id="KW-1133">Transmembrane helix</keyword>
<dbReference type="PANTHER" id="PTHR43744:SF8">
    <property type="entry name" value="SN-GLYCEROL-3-PHOSPHATE TRANSPORT SYSTEM PERMEASE PROTEIN UGPE"/>
    <property type="match status" value="1"/>
</dbReference>
<dbReference type="PROSITE" id="PS50928">
    <property type="entry name" value="ABC_TM1"/>
    <property type="match status" value="1"/>
</dbReference>
<dbReference type="EMBL" id="BOOW01000010">
    <property type="protein sequence ID" value="GII91576.1"/>
    <property type="molecule type" value="Genomic_DNA"/>
</dbReference>
<feature type="transmembrane region" description="Helical" evidence="7">
    <location>
        <begin position="12"/>
        <end position="32"/>
    </location>
</feature>
<reference evidence="9" key="1">
    <citation type="submission" date="2021-01" db="EMBL/GenBank/DDBJ databases">
        <title>Whole genome shotgun sequence of Sinosporangium siamense NBRC 109515.</title>
        <authorList>
            <person name="Komaki H."/>
            <person name="Tamura T."/>
        </authorList>
    </citation>
    <scope>NUCLEOTIDE SEQUENCE</scope>
    <source>
        <strain evidence="9">NBRC 109515</strain>
    </source>
</reference>
<keyword evidence="6 7" id="KW-0472">Membrane</keyword>
<evidence type="ECO:0000313" key="9">
    <source>
        <dbReference type="EMBL" id="GII91576.1"/>
    </source>
</evidence>
<dbReference type="SUPFAM" id="SSF161098">
    <property type="entry name" value="MetI-like"/>
    <property type="match status" value="1"/>
</dbReference>
<dbReference type="GO" id="GO:0005886">
    <property type="term" value="C:plasma membrane"/>
    <property type="evidence" value="ECO:0007669"/>
    <property type="project" value="UniProtKB-SubCell"/>
</dbReference>
<comment type="subcellular location">
    <subcellularLocation>
        <location evidence="1 7">Cell membrane</location>
        <topology evidence="1 7">Multi-pass membrane protein</topology>
    </subcellularLocation>
</comment>
<dbReference type="Gene3D" id="1.10.3720.10">
    <property type="entry name" value="MetI-like"/>
    <property type="match status" value="1"/>
</dbReference>
<dbReference type="PANTHER" id="PTHR43744">
    <property type="entry name" value="ABC TRANSPORTER PERMEASE PROTEIN MG189-RELATED-RELATED"/>
    <property type="match status" value="1"/>
</dbReference>
<feature type="domain" description="ABC transmembrane type-1" evidence="8">
    <location>
        <begin position="68"/>
        <end position="271"/>
    </location>
</feature>
<dbReference type="CDD" id="cd06261">
    <property type="entry name" value="TM_PBP2"/>
    <property type="match status" value="1"/>
</dbReference>
<proteinExistence type="inferred from homology"/>
<dbReference type="InterPro" id="IPR035906">
    <property type="entry name" value="MetI-like_sf"/>
</dbReference>
<evidence type="ECO:0000256" key="6">
    <source>
        <dbReference type="ARBA" id="ARBA00023136"/>
    </source>
</evidence>
<sequence length="286" mass="30866">MKGAWRWRRTAVVALVTAVVMLPFWWLLSLAFKPETEVFSYPPNLLPREWTLDNFAYVWETTNLPVALTNSVVVGVLTVLSNVMAATAAGYAFARLKFAGSRPLFAATLGAAMVPAVVQLIPLFLVTQRWPLAGGNDLFGEGGSGLLNSYAGLLLPLLVQPLNIFLARQFFLDLPEEMAEAARLDGASELRIFWSVYLPIARPVVATIGVLSFTGAWEDFLWPLVVVSSPDMQTLPLALSTYAASGVVQYGPLMAATVIATIPVVGVFLAAQRHFVRGLASGGVKG</sequence>
<dbReference type="InterPro" id="IPR000515">
    <property type="entry name" value="MetI-like"/>
</dbReference>
<evidence type="ECO:0000256" key="3">
    <source>
        <dbReference type="ARBA" id="ARBA00022475"/>
    </source>
</evidence>
<evidence type="ECO:0000256" key="7">
    <source>
        <dbReference type="RuleBase" id="RU363032"/>
    </source>
</evidence>